<feature type="compositionally biased region" description="Low complexity" evidence="1">
    <location>
        <begin position="652"/>
        <end position="663"/>
    </location>
</feature>
<evidence type="ECO:0000256" key="1">
    <source>
        <dbReference type="SAM" id="MobiDB-lite"/>
    </source>
</evidence>
<evidence type="ECO:0000313" key="2">
    <source>
        <dbReference type="EMBL" id="KAJ2892924.1"/>
    </source>
</evidence>
<sequence>MSPSRPHALSQSSKPPSPPPPSASLNSPVGLGASSQISAVVYGDSLRFPDSAIFAVARNSGPPPTLRHLHPHPLRTQAQLHEPDQNDDPKVTNYLDFQSAAGDLLPLLFDPSLCRHLGVTLSCSRSKFLSSYSHNASSSHACSPSTPSISSASPRIPGSYPSSGACVGGICRPRSLAHHHHHHHHGIIPGDTQTLQATAHHNLLAIFTCLLYLSGRGGGRHLLNSPFPSDVDEYSDEDPSASPSGSASRYQNRVFHLASSLLSSLSLPLSARDIEIIAYSICHIRNRTLEAQARSRFRTRSPSANLLDLPLTPRRLISMIDAYFGFLPSLSSTHPSKINLAPFPSAPMIRTPTANPCRRPPSSGLTPGFSNRHLSPSEGPNVLARLGTTLASSVSADSTVLIRVSPDTVLSMRRPSLATPRSTGRRERKSSPPAVLPAGRTGVSGAMPPVAVLQPCADGGKEEEPRFANPNNNDHDDDDDDDGVSSSSSEGDIEGEQQGRGANMHDEDEDAGEVEGNYRTEAAADHQPESSPPHSPAARSSVTPRDGIPPRKTPQKAPARAQNAANPRFDAWSPSTLVYSDGPDTGHMETDEPAPTRLETIRGGGTAASSGLAPTSPGSRGAALPAPRWKTTEIPCPPRTSLELMDARKPSAKPGPKPAGRAKWSGGSSDDDYQERAPKRQKGTQLIQLGPAGRGGGSPTLRRSARLVNNRKSYRGM</sequence>
<feature type="compositionally biased region" description="Polar residues" evidence="1">
    <location>
        <begin position="363"/>
        <end position="374"/>
    </location>
</feature>
<gene>
    <name evidence="2" type="ORF">MKZ38_009201</name>
</gene>
<dbReference type="AlphaFoldDB" id="A0AAD5RGY6"/>
<name>A0AAD5RGY6_9PEZI</name>
<feature type="compositionally biased region" description="Basic and acidic residues" evidence="1">
    <location>
        <begin position="516"/>
        <end position="528"/>
    </location>
</feature>
<dbReference type="EMBL" id="JAKWBI020000692">
    <property type="protein sequence ID" value="KAJ2892924.1"/>
    <property type="molecule type" value="Genomic_DNA"/>
</dbReference>
<proteinExistence type="predicted"/>
<reference evidence="2" key="1">
    <citation type="submission" date="2022-07" db="EMBL/GenBank/DDBJ databases">
        <title>Draft genome sequence of Zalerion maritima ATCC 34329, a (micro)plastics degrading marine fungus.</title>
        <authorList>
            <person name="Paco A."/>
            <person name="Goncalves M.F.M."/>
            <person name="Rocha-Santos T.A.P."/>
            <person name="Alves A."/>
        </authorList>
    </citation>
    <scope>NUCLEOTIDE SEQUENCE</scope>
    <source>
        <strain evidence="2">ATCC 34329</strain>
    </source>
</reference>
<dbReference type="Proteomes" id="UP001201980">
    <property type="component" value="Unassembled WGS sequence"/>
</dbReference>
<feature type="compositionally biased region" description="Low complexity" evidence="1">
    <location>
        <begin position="555"/>
        <end position="568"/>
    </location>
</feature>
<feature type="compositionally biased region" description="Polar residues" evidence="1">
    <location>
        <begin position="607"/>
        <end position="618"/>
    </location>
</feature>
<feature type="region of interest" description="Disordered" evidence="1">
    <location>
        <begin position="355"/>
        <end position="380"/>
    </location>
</feature>
<organism evidence="2 3">
    <name type="scientific">Zalerion maritima</name>
    <dbReference type="NCBI Taxonomy" id="339359"/>
    <lineage>
        <taxon>Eukaryota</taxon>
        <taxon>Fungi</taxon>
        <taxon>Dikarya</taxon>
        <taxon>Ascomycota</taxon>
        <taxon>Pezizomycotina</taxon>
        <taxon>Sordariomycetes</taxon>
        <taxon>Lulworthiomycetidae</taxon>
        <taxon>Lulworthiales</taxon>
        <taxon>Lulworthiaceae</taxon>
        <taxon>Zalerion</taxon>
    </lineage>
</organism>
<feature type="region of interest" description="Disordered" evidence="1">
    <location>
        <begin position="412"/>
        <end position="717"/>
    </location>
</feature>
<protein>
    <submittedName>
        <fullName evidence="2">Uncharacterized protein</fullName>
    </submittedName>
</protein>
<evidence type="ECO:0000313" key="3">
    <source>
        <dbReference type="Proteomes" id="UP001201980"/>
    </source>
</evidence>
<accession>A0AAD5RGY6</accession>
<comment type="caution">
    <text evidence="2">The sequence shown here is derived from an EMBL/GenBank/DDBJ whole genome shotgun (WGS) entry which is preliminary data.</text>
</comment>
<keyword evidence="3" id="KW-1185">Reference proteome</keyword>
<feature type="region of interest" description="Disordered" evidence="1">
    <location>
        <begin position="1"/>
        <end position="30"/>
    </location>
</feature>